<evidence type="ECO:0000313" key="2">
    <source>
        <dbReference type="Proteomes" id="UP000005361"/>
    </source>
</evidence>
<name>I9NRS6_9FIRM</name>
<dbReference type="KEGG" id="pft:JBW_01241"/>
<dbReference type="Pfam" id="PF20095">
    <property type="entry name" value="DUF6485"/>
    <property type="match status" value="1"/>
</dbReference>
<evidence type="ECO:0008006" key="3">
    <source>
        <dbReference type="Google" id="ProtNLM"/>
    </source>
</evidence>
<reference evidence="1 2" key="1">
    <citation type="journal article" date="2015" name="Genome Announc.">
        <title>Complete Genome Sequence of Pelosinus fermentans JBW45, a Member of a Remarkably Competitive Group of Negativicutes in the Firmicutes Phylum.</title>
        <authorList>
            <person name="De Leon K.B."/>
            <person name="Utturkar S.M."/>
            <person name="Camilleri L.B."/>
            <person name="Elias D.A."/>
            <person name="Arkin A.P."/>
            <person name="Fields M.W."/>
            <person name="Brown S.D."/>
            <person name="Wall J.D."/>
        </authorList>
    </citation>
    <scope>NUCLEOTIDE SEQUENCE [LARGE SCALE GENOMIC DNA]</scope>
    <source>
        <strain evidence="1 2">JBW45</strain>
    </source>
</reference>
<sequence>MDFKKEANKSNCACTYLACPRRGDCYACVEHHRGNAELPGCFFTSESEKTYDRSIKNFIQTIADKE</sequence>
<dbReference type="Proteomes" id="UP000005361">
    <property type="component" value="Chromosome"/>
</dbReference>
<dbReference type="OrthoDB" id="9800443at2"/>
<proteinExistence type="predicted"/>
<reference evidence="2" key="2">
    <citation type="submission" date="2015-02" db="EMBL/GenBank/DDBJ databases">
        <title>Complete Genome Sequence of Pelosinus fermentans JBW45.</title>
        <authorList>
            <person name="De Leon K.B."/>
            <person name="Utturkar S.M."/>
            <person name="Camilleri L.B."/>
            <person name="Arkin A.P."/>
            <person name="Fields M.W."/>
            <person name="Brown S.D."/>
            <person name="Wall J.D."/>
        </authorList>
    </citation>
    <scope>NUCLEOTIDE SEQUENCE [LARGE SCALE GENOMIC DNA]</scope>
    <source>
        <strain evidence="2">JBW45</strain>
    </source>
</reference>
<accession>I9NRS6</accession>
<evidence type="ECO:0000313" key="1">
    <source>
        <dbReference type="EMBL" id="AJQ26593.1"/>
    </source>
</evidence>
<organism evidence="1 2">
    <name type="scientific">Pelosinus fermentans JBW45</name>
    <dbReference type="NCBI Taxonomy" id="1192197"/>
    <lineage>
        <taxon>Bacteria</taxon>
        <taxon>Bacillati</taxon>
        <taxon>Bacillota</taxon>
        <taxon>Negativicutes</taxon>
        <taxon>Selenomonadales</taxon>
        <taxon>Sporomusaceae</taxon>
        <taxon>Pelosinus</taxon>
    </lineage>
</organism>
<protein>
    <recommendedName>
        <fullName evidence="3">Cytosolic protein</fullName>
    </recommendedName>
</protein>
<dbReference type="RefSeq" id="WP_007957036.1">
    <property type="nucleotide sequence ID" value="NZ_CP010978.1"/>
</dbReference>
<dbReference type="EMBL" id="CP010978">
    <property type="protein sequence ID" value="AJQ26593.1"/>
    <property type="molecule type" value="Genomic_DNA"/>
</dbReference>
<dbReference type="HOGENOM" id="CLU_194452_0_0_9"/>
<dbReference type="STRING" id="1192197.JBW_01241"/>
<dbReference type="AlphaFoldDB" id="I9NRS6"/>
<gene>
    <name evidence="1" type="ORF">JBW_01241</name>
</gene>